<dbReference type="EMBL" id="BMGJ01000017">
    <property type="protein sequence ID" value="GGD75385.1"/>
    <property type="molecule type" value="Genomic_DNA"/>
</dbReference>
<organism evidence="1 2">
    <name type="scientific">Lacimicrobium alkaliphilum</name>
    <dbReference type="NCBI Taxonomy" id="1526571"/>
    <lineage>
        <taxon>Bacteria</taxon>
        <taxon>Pseudomonadati</taxon>
        <taxon>Pseudomonadota</taxon>
        <taxon>Gammaproteobacteria</taxon>
        <taxon>Alteromonadales</taxon>
        <taxon>Alteromonadaceae</taxon>
        <taxon>Lacimicrobium</taxon>
    </lineage>
</organism>
<name>A0ABQ1RMI6_9ALTE</name>
<accession>A0ABQ1RMI6</accession>
<evidence type="ECO:0000313" key="1">
    <source>
        <dbReference type="EMBL" id="GGD75385.1"/>
    </source>
</evidence>
<protein>
    <submittedName>
        <fullName evidence="1">Uncharacterized protein</fullName>
    </submittedName>
</protein>
<proteinExistence type="predicted"/>
<gene>
    <name evidence="1" type="ORF">GCM10011357_33020</name>
</gene>
<dbReference type="Proteomes" id="UP000614272">
    <property type="component" value="Unassembled WGS sequence"/>
</dbReference>
<keyword evidence="2" id="KW-1185">Reference proteome</keyword>
<sequence length="59" mass="6658">MACIYTSDTPLPQWELLVYPVAALPTHQEKGAIQIRPINQYYISAVCAHGVKFQEARII</sequence>
<comment type="caution">
    <text evidence="1">The sequence shown here is derived from an EMBL/GenBank/DDBJ whole genome shotgun (WGS) entry which is preliminary data.</text>
</comment>
<evidence type="ECO:0000313" key="2">
    <source>
        <dbReference type="Proteomes" id="UP000614272"/>
    </source>
</evidence>
<reference evidence="2" key="1">
    <citation type="journal article" date="2019" name="Int. J. Syst. Evol. Microbiol.">
        <title>The Global Catalogue of Microorganisms (GCM) 10K type strain sequencing project: providing services to taxonomists for standard genome sequencing and annotation.</title>
        <authorList>
            <consortium name="The Broad Institute Genomics Platform"/>
            <consortium name="The Broad Institute Genome Sequencing Center for Infectious Disease"/>
            <person name="Wu L."/>
            <person name="Ma J."/>
        </authorList>
    </citation>
    <scope>NUCLEOTIDE SEQUENCE [LARGE SCALE GENOMIC DNA]</scope>
    <source>
        <strain evidence="2">CGMCC 1.12923</strain>
    </source>
</reference>